<evidence type="ECO:0000313" key="2">
    <source>
        <dbReference type="Proteomes" id="UP000316649"/>
    </source>
</evidence>
<dbReference type="AlphaFoldDB" id="A0A558E260"/>
<gene>
    <name evidence="1" type="ORF">FHP88_00140</name>
</gene>
<reference evidence="1 2" key="1">
    <citation type="submission" date="2019-07" db="EMBL/GenBank/DDBJ databases">
        <title>The pathways for chlorine oxyanion respiration interact through the shared metabolite chlorate.</title>
        <authorList>
            <person name="Barnum T.P."/>
            <person name="Cheng Y."/>
            <person name="Hill K.A."/>
            <person name="Lucas L.N."/>
            <person name="Carlson H.K."/>
            <person name="Coates J.D."/>
        </authorList>
    </citation>
    <scope>NUCLEOTIDE SEQUENCE [LARGE SCALE GENOMIC DNA]</scope>
    <source>
        <strain evidence="1 2">BK-1</strain>
    </source>
</reference>
<dbReference type="EMBL" id="VMNH01000001">
    <property type="protein sequence ID" value="TVO79009.1"/>
    <property type="molecule type" value="Genomic_DNA"/>
</dbReference>
<dbReference type="Proteomes" id="UP000316649">
    <property type="component" value="Unassembled WGS sequence"/>
</dbReference>
<evidence type="ECO:0000313" key="1">
    <source>
        <dbReference type="EMBL" id="TVO79009.1"/>
    </source>
</evidence>
<protein>
    <submittedName>
        <fullName evidence="1">Uncharacterized protein</fullName>
    </submittedName>
</protein>
<dbReference type="OrthoDB" id="5772093at2"/>
<dbReference type="RefSeq" id="WP_144356966.1">
    <property type="nucleotide sequence ID" value="NZ_VMNH01000001.1"/>
</dbReference>
<keyword evidence="2" id="KW-1185">Reference proteome</keyword>
<accession>A0A558E260</accession>
<name>A0A558E260_9GAMM</name>
<proteinExistence type="predicted"/>
<organism evidence="1 2">
    <name type="scientific">Sedimenticola selenatireducens</name>
    <dbReference type="NCBI Taxonomy" id="191960"/>
    <lineage>
        <taxon>Bacteria</taxon>
        <taxon>Pseudomonadati</taxon>
        <taxon>Pseudomonadota</taxon>
        <taxon>Gammaproteobacteria</taxon>
        <taxon>Chromatiales</taxon>
        <taxon>Sedimenticolaceae</taxon>
        <taxon>Sedimenticola</taxon>
    </lineage>
</organism>
<sequence>MQNESIETGVEAICKKGCREVRRDIQMLEQGETPPELSHLSKPAQQIILDELKIIMSVYGDNCRV</sequence>
<comment type="caution">
    <text evidence="1">The sequence shown here is derived from an EMBL/GenBank/DDBJ whole genome shotgun (WGS) entry which is preliminary data.</text>
</comment>